<organism evidence="1">
    <name type="scientific">Tolypothrix bouteillei VB521301</name>
    <dbReference type="NCBI Taxonomy" id="1479485"/>
    <lineage>
        <taxon>Bacteria</taxon>
        <taxon>Bacillati</taxon>
        <taxon>Cyanobacteriota</taxon>
        <taxon>Cyanophyceae</taxon>
        <taxon>Nostocales</taxon>
        <taxon>Tolypothrichaceae</taxon>
        <taxon>Tolypothrix</taxon>
    </lineage>
</organism>
<proteinExistence type="predicted"/>
<reference evidence="1" key="1">
    <citation type="journal article" date="2015" name="Genome Announc.">
        <title>Draft Genome Sequence of Tolypothrix boutellei Strain VB521301.</title>
        <authorList>
            <person name="Chandrababunaidu M.M."/>
            <person name="Singh D."/>
            <person name="Sen D."/>
            <person name="Bhan S."/>
            <person name="Das S."/>
            <person name="Gupta A."/>
            <person name="Adhikary S.P."/>
            <person name="Tripathy S."/>
        </authorList>
    </citation>
    <scope>NUCLEOTIDE SEQUENCE</scope>
    <source>
        <strain evidence="1">VB521301</strain>
    </source>
</reference>
<name>A0A0C1NFM1_9CYAN</name>
<sequence>MKKSTARARDAQMSIRLDNQLYEEYKELLRTEGVTMTDDIENYIKNRLGKGSGSGNVIDIFRLAQDVEELKIQMGKLKAS</sequence>
<protein>
    <submittedName>
        <fullName evidence="1">Uncharacterized protein</fullName>
    </submittedName>
</protein>
<dbReference type="AlphaFoldDB" id="A0A0C1NFM1"/>
<accession>A0A0C1NFM1</accession>
<dbReference type="EMBL" id="JHEG02000046">
    <property type="protein sequence ID" value="KIE11611.1"/>
    <property type="molecule type" value="Genomic_DNA"/>
</dbReference>
<comment type="caution">
    <text evidence="1">The sequence shown here is derived from an EMBL/GenBank/DDBJ whole genome shotgun (WGS) entry which is preliminary data.</text>
</comment>
<dbReference type="OrthoDB" id="9934633at2"/>
<evidence type="ECO:0000313" key="1">
    <source>
        <dbReference type="EMBL" id="KIE11611.1"/>
    </source>
</evidence>
<gene>
    <name evidence="1" type="ORF">DA73_0214920</name>
</gene>